<evidence type="ECO:0000259" key="12">
    <source>
        <dbReference type="PROSITE" id="PS50109"/>
    </source>
</evidence>
<dbReference type="EMBL" id="AP017378">
    <property type="protein sequence ID" value="BBD10094.1"/>
    <property type="molecule type" value="Genomic_DNA"/>
</dbReference>
<sequence length="765" mass="86863">MAGKIYSFRHSLLTKVILTVSLTLFACISVWSYFNTHFQKRTIMENMVDGAVSLSDTIRLATHYAMLHNSRDDIRHITRNVGRQRDVERIRVYDKSGTIQFSSHSTEEGQTTNIKAEACDVCHKTEPPNIRVPLDERTRIFTATSGSRMLGVLTPIYNEPTCSGPPCHFHPPDKEVLGALDVVISLQDMDENLRSFEMHSFAIAAFAFLFTTYLVLIFVVRFVREPIRKLIDGTRLIARGERIPMEDVDEADEMGQLVTAINRMGREIREQQDELNRQRDEYQNLFENVPCQITVQDRNFRLIQYNREFEERFAPAPGDFCYHAYKNRDSKCENCPVEGTFRDGLPRYSEECGLNKDGSPAHWIVHTQPIRNDRGEVVAAMEMCLDITPRKLLEEKLEESERKYHAIFNQIPNPVFVLDDATLDILDCNQSVEPVYGYTCNEIKGTSFLDLFTGGDLEEIKKTLRRGGTINRTGHIAKSGQHILVDVMVAASEYSDRKVLLAITRDMTKRLATEQQLIQASKMATLGEMSTGVAHELNQPLSVLRTISGFFMRKLRNKEPIDEQTFIQMAQGVDENVERAAKIIEHMREFGYKSDLKLEKVHINQVIEKAFSIFDQQFKVRNIDVVWDLGENLPPILAEPNRLEQVVINLLINARDAVEERREKEPDHPGPDQVLLSTIYEKGKVTITVEDTGSGFPSAISGKLFEPFFTTKEVGKGTGLGLSISYGIVKDYRGDIRAERGDSGGARFVIAFSAADKDSDVPDWS</sequence>
<keyword evidence="17" id="KW-1185">Reference proteome</keyword>
<dbReference type="InterPro" id="IPR003660">
    <property type="entry name" value="HAMP_dom"/>
</dbReference>
<keyword evidence="10" id="KW-0175">Coiled coil</keyword>
<dbReference type="PROSITE" id="PS50885">
    <property type="entry name" value="HAMP"/>
    <property type="match status" value="1"/>
</dbReference>
<evidence type="ECO:0000259" key="13">
    <source>
        <dbReference type="PROSITE" id="PS50112"/>
    </source>
</evidence>
<dbReference type="Gene3D" id="3.30.450.290">
    <property type="match status" value="1"/>
</dbReference>
<dbReference type="Pfam" id="PF02518">
    <property type="entry name" value="HATPase_c"/>
    <property type="match status" value="1"/>
</dbReference>
<dbReference type="Pfam" id="PF00989">
    <property type="entry name" value="PAS"/>
    <property type="match status" value="1"/>
</dbReference>
<dbReference type="PROSITE" id="PS51257">
    <property type="entry name" value="PROKAR_LIPOPROTEIN"/>
    <property type="match status" value="1"/>
</dbReference>
<feature type="transmembrane region" description="Helical" evidence="11">
    <location>
        <begin position="201"/>
        <end position="223"/>
    </location>
</feature>
<organism evidence="16 17">
    <name type="scientific">Desulfovibrio ferrophilus</name>
    <dbReference type="NCBI Taxonomy" id="241368"/>
    <lineage>
        <taxon>Bacteria</taxon>
        <taxon>Pseudomonadati</taxon>
        <taxon>Thermodesulfobacteriota</taxon>
        <taxon>Desulfovibrionia</taxon>
        <taxon>Desulfovibrionales</taxon>
        <taxon>Desulfovibrionaceae</taxon>
        <taxon>Desulfovibrio</taxon>
    </lineage>
</organism>
<dbReference type="Gene3D" id="1.10.287.130">
    <property type="match status" value="1"/>
</dbReference>
<keyword evidence="8" id="KW-0067">ATP-binding</keyword>
<dbReference type="InterPro" id="IPR004358">
    <property type="entry name" value="Sig_transdc_His_kin-like_C"/>
</dbReference>
<keyword evidence="11" id="KW-0812">Transmembrane</keyword>
<keyword evidence="11" id="KW-1133">Transmembrane helix</keyword>
<dbReference type="InterPro" id="IPR005467">
    <property type="entry name" value="His_kinase_dom"/>
</dbReference>
<feature type="domain" description="PAC" evidence="14">
    <location>
        <begin position="347"/>
        <end position="399"/>
    </location>
</feature>
<dbReference type="PANTHER" id="PTHR43065">
    <property type="entry name" value="SENSOR HISTIDINE KINASE"/>
    <property type="match status" value="1"/>
</dbReference>
<evidence type="ECO:0000256" key="8">
    <source>
        <dbReference type="ARBA" id="ARBA00022840"/>
    </source>
</evidence>
<reference evidence="16 17" key="1">
    <citation type="journal article" date="2018" name="Sci. Adv.">
        <title>Multi-heme cytochromes provide a pathway for survival in energy-limited environments.</title>
        <authorList>
            <person name="Deng X."/>
            <person name="Dohmae N."/>
            <person name="Nealson K.H."/>
            <person name="Hashimoto K."/>
            <person name="Okamoto A."/>
        </authorList>
    </citation>
    <scope>NUCLEOTIDE SEQUENCE [LARGE SCALE GENOMIC DNA]</scope>
    <source>
        <strain evidence="16 17">IS5</strain>
    </source>
</reference>
<feature type="transmembrane region" description="Helical" evidence="11">
    <location>
        <begin position="12"/>
        <end position="34"/>
    </location>
</feature>
<dbReference type="GO" id="GO:0000155">
    <property type="term" value="F:phosphorelay sensor kinase activity"/>
    <property type="evidence" value="ECO:0007669"/>
    <property type="project" value="InterPro"/>
</dbReference>
<dbReference type="Proteomes" id="UP000269883">
    <property type="component" value="Chromosome"/>
</dbReference>
<dbReference type="KEGG" id="dfl:DFE_3368"/>
<dbReference type="Gene3D" id="6.10.340.10">
    <property type="match status" value="1"/>
</dbReference>
<evidence type="ECO:0000256" key="4">
    <source>
        <dbReference type="ARBA" id="ARBA00022553"/>
    </source>
</evidence>
<feature type="domain" description="HAMP" evidence="15">
    <location>
        <begin position="221"/>
        <end position="273"/>
    </location>
</feature>
<dbReference type="InterPro" id="IPR013767">
    <property type="entry name" value="PAS_fold"/>
</dbReference>
<dbReference type="PRINTS" id="PR00344">
    <property type="entry name" value="BCTRLSENSOR"/>
</dbReference>
<dbReference type="InterPro" id="IPR000700">
    <property type="entry name" value="PAS-assoc_C"/>
</dbReference>
<dbReference type="InterPro" id="IPR000014">
    <property type="entry name" value="PAS"/>
</dbReference>
<dbReference type="Gene3D" id="3.30.450.20">
    <property type="entry name" value="PAS domain"/>
    <property type="match status" value="2"/>
</dbReference>
<dbReference type="GO" id="GO:0005524">
    <property type="term" value="F:ATP binding"/>
    <property type="evidence" value="ECO:0007669"/>
    <property type="project" value="UniProtKB-KW"/>
</dbReference>
<accession>A0A2Z6B3I3</accession>
<evidence type="ECO:0000256" key="3">
    <source>
        <dbReference type="ARBA" id="ARBA00012438"/>
    </source>
</evidence>
<dbReference type="SUPFAM" id="SSF158472">
    <property type="entry name" value="HAMP domain-like"/>
    <property type="match status" value="1"/>
</dbReference>
<evidence type="ECO:0000256" key="7">
    <source>
        <dbReference type="ARBA" id="ARBA00022777"/>
    </source>
</evidence>
<dbReference type="InterPro" id="IPR003661">
    <property type="entry name" value="HisK_dim/P_dom"/>
</dbReference>
<evidence type="ECO:0000256" key="10">
    <source>
        <dbReference type="SAM" id="Coils"/>
    </source>
</evidence>
<dbReference type="SMART" id="SM00387">
    <property type="entry name" value="HATPase_c"/>
    <property type="match status" value="1"/>
</dbReference>
<dbReference type="PROSITE" id="PS50112">
    <property type="entry name" value="PAS"/>
    <property type="match status" value="1"/>
</dbReference>
<keyword evidence="7 16" id="KW-0418">Kinase</keyword>
<feature type="domain" description="PAS" evidence="13">
    <location>
        <begin position="400"/>
        <end position="466"/>
    </location>
</feature>
<evidence type="ECO:0000256" key="6">
    <source>
        <dbReference type="ARBA" id="ARBA00022741"/>
    </source>
</evidence>
<comment type="catalytic activity">
    <reaction evidence="1">
        <text>ATP + protein L-histidine = ADP + protein N-phospho-L-histidine.</text>
        <dbReference type="EC" id="2.7.13.3"/>
    </reaction>
</comment>
<gene>
    <name evidence="16" type="ORF">DFE_3368</name>
</gene>
<evidence type="ECO:0000313" key="17">
    <source>
        <dbReference type="Proteomes" id="UP000269883"/>
    </source>
</evidence>
<dbReference type="InterPro" id="IPR035965">
    <property type="entry name" value="PAS-like_dom_sf"/>
</dbReference>
<evidence type="ECO:0000256" key="9">
    <source>
        <dbReference type="ARBA" id="ARBA00023012"/>
    </source>
</evidence>
<dbReference type="CDD" id="cd00082">
    <property type="entry name" value="HisKA"/>
    <property type="match status" value="1"/>
</dbReference>
<dbReference type="InterPro" id="IPR013656">
    <property type="entry name" value="PAS_4"/>
</dbReference>
<keyword evidence="5" id="KW-0808">Transferase</keyword>
<feature type="coiled-coil region" evidence="10">
    <location>
        <begin position="261"/>
        <end position="288"/>
    </location>
</feature>
<feature type="domain" description="Histidine kinase" evidence="12">
    <location>
        <begin position="532"/>
        <end position="756"/>
    </location>
</feature>
<keyword evidence="11" id="KW-0472">Membrane</keyword>
<dbReference type="Pfam" id="PF00672">
    <property type="entry name" value="HAMP"/>
    <property type="match status" value="1"/>
</dbReference>
<dbReference type="SUPFAM" id="SSF55874">
    <property type="entry name" value="ATPase domain of HSP90 chaperone/DNA topoisomerase II/histidine kinase"/>
    <property type="match status" value="1"/>
</dbReference>
<dbReference type="Pfam" id="PF08448">
    <property type="entry name" value="PAS_4"/>
    <property type="match status" value="1"/>
</dbReference>
<evidence type="ECO:0000259" key="15">
    <source>
        <dbReference type="PROSITE" id="PS50885"/>
    </source>
</evidence>
<dbReference type="CDD" id="cd00130">
    <property type="entry name" value="PAS"/>
    <property type="match status" value="1"/>
</dbReference>
<dbReference type="NCBIfam" id="TIGR00229">
    <property type="entry name" value="sensory_box"/>
    <property type="match status" value="1"/>
</dbReference>
<keyword evidence="9" id="KW-0902">Two-component regulatory system</keyword>
<evidence type="ECO:0000256" key="2">
    <source>
        <dbReference type="ARBA" id="ARBA00004370"/>
    </source>
</evidence>
<dbReference type="InterPro" id="IPR036890">
    <property type="entry name" value="HATPase_C_sf"/>
</dbReference>
<evidence type="ECO:0000256" key="5">
    <source>
        <dbReference type="ARBA" id="ARBA00022679"/>
    </source>
</evidence>
<name>A0A2Z6B3I3_9BACT</name>
<dbReference type="InterPro" id="IPR036097">
    <property type="entry name" value="HisK_dim/P_sf"/>
</dbReference>
<dbReference type="EC" id="2.7.13.3" evidence="3"/>
<dbReference type="Gene3D" id="3.30.565.10">
    <property type="entry name" value="Histidine kinase-like ATPase, C-terminal domain"/>
    <property type="match status" value="1"/>
</dbReference>
<keyword evidence="4" id="KW-0597">Phosphoprotein</keyword>
<evidence type="ECO:0000256" key="11">
    <source>
        <dbReference type="SAM" id="Phobius"/>
    </source>
</evidence>
<evidence type="ECO:0000259" key="14">
    <source>
        <dbReference type="PROSITE" id="PS50113"/>
    </source>
</evidence>
<dbReference type="SMART" id="SM00091">
    <property type="entry name" value="PAS"/>
    <property type="match status" value="1"/>
</dbReference>
<dbReference type="GO" id="GO:0006355">
    <property type="term" value="P:regulation of DNA-templated transcription"/>
    <property type="evidence" value="ECO:0007669"/>
    <property type="project" value="InterPro"/>
</dbReference>
<dbReference type="OrthoDB" id="9805967at2"/>
<dbReference type="CDD" id="cd06225">
    <property type="entry name" value="HAMP"/>
    <property type="match status" value="1"/>
</dbReference>
<protein>
    <recommendedName>
        <fullName evidence="3">histidine kinase</fullName>
        <ecNumber evidence="3">2.7.13.3</ecNumber>
    </recommendedName>
</protein>
<evidence type="ECO:0000256" key="1">
    <source>
        <dbReference type="ARBA" id="ARBA00000085"/>
    </source>
</evidence>
<dbReference type="PROSITE" id="PS50113">
    <property type="entry name" value="PAC"/>
    <property type="match status" value="1"/>
</dbReference>
<dbReference type="SUPFAM" id="SSF55785">
    <property type="entry name" value="PYP-like sensor domain (PAS domain)"/>
    <property type="match status" value="2"/>
</dbReference>
<dbReference type="GO" id="GO:0016020">
    <property type="term" value="C:membrane"/>
    <property type="evidence" value="ECO:0007669"/>
    <property type="project" value="UniProtKB-SubCell"/>
</dbReference>
<dbReference type="SMART" id="SM00304">
    <property type="entry name" value="HAMP"/>
    <property type="match status" value="1"/>
</dbReference>
<proteinExistence type="predicted"/>
<dbReference type="RefSeq" id="WP_126381184.1">
    <property type="nucleotide sequence ID" value="NZ_AP017378.1"/>
</dbReference>
<evidence type="ECO:0000313" key="16">
    <source>
        <dbReference type="EMBL" id="BBD10094.1"/>
    </source>
</evidence>
<dbReference type="PANTHER" id="PTHR43065:SF46">
    <property type="entry name" value="C4-DICARBOXYLATE TRANSPORT SENSOR PROTEIN DCTB"/>
    <property type="match status" value="1"/>
</dbReference>
<dbReference type="PROSITE" id="PS50109">
    <property type="entry name" value="HIS_KIN"/>
    <property type="match status" value="1"/>
</dbReference>
<comment type="subcellular location">
    <subcellularLocation>
        <location evidence="2">Membrane</location>
    </subcellularLocation>
</comment>
<dbReference type="InterPro" id="IPR003594">
    <property type="entry name" value="HATPase_dom"/>
</dbReference>
<keyword evidence="6" id="KW-0547">Nucleotide-binding</keyword>
<dbReference type="AlphaFoldDB" id="A0A2Z6B3I3"/>
<dbReference type="SUPFAM" id="SSF47384">
    <property type="entry name" value="Homodimeric domain of signal transducing histidine kinase"/>
    <property type="match status" value="1"/>
</dbReference>